<dbReference type="Proteomes" id="UP001732700">
    <property type="component" value="Chromosome 5C"/>
</dbReference>
<name>A0ACD5XY75_AVESA</name>
<reference evidence="1" key="1">
    <citation type="submission" date="2021-05" db="EMBL/GenBank/DDBJ databases">
        <authorList>
            <person name="Scholz U."/>
            <person name="Mascher M."/>
            <person name="Fiebig A."/>
        </authorList>
    </citation>
    <scope>NUCLEOTIDE SEQUENCE [LARGE SCALE GENOMIC DNA]</scope>
</reference>
<evidence type="ECO:0000313" key="2">
    <source>
        <dbReference type="Proteomes" id="UP001732700"/>
    </source>
</evidence>
<protein>
    <submittedName>
        <fullName evidence="1">Uncharacterized protein</fullName>
    </submittedName>
</protein>
<reference evidence="1" key="2">
    <citation type="submission" date="2025-09" db="UniProtKB">
        <authorList>
            <consortium name="EnsemblPlants"/>
        </authorList>
    </citation>
    <scope>IDENTIFICATION</scope>
</reference>
<organism evidence="1 2">
    <name type="scientific">Avena sativa</name>
    <name type="common">Oat</name>
    <dbReference type="NCBI Taxonomy" id="4498"/>
    <lineage>
        <taxon>Eukaryota</taxon>
        <taxon>Viridiplantae</taxon>
        <taxon>Streptophyta</taxon>
        <taxon>Embryophyta</taxon>
        <taxon>Tracheophyta</taxon>
        <taxon>Spermatophyta</taxon>
        <taxon>Magnoliopsida</taxon>
        <taxon>Liliopsida</taxon>
        <taxon>Poales</taxon>
        <taxon>Poaceae</taxon>
        <taxon>BOP clade</taxon>
        <taxon>Pooideae</taxon>
        <taxon>Poodae</taxon>
        <taxon>Poeae</taxon>
        <taxon>Poeae Chloroplast Group 1 (Aveneae type)</taxon>
        <taxon>Aveninae</taxon>
        <taxon>Avena</taxon>
    </lineage>
</organism>
<accession>A0ACD5XY75</accession>
<evidence type="ECO:0000313" key="1">
    <source>
        <dbReference type="EnsemblPlants" id="AVESA.00010b.r2.5CG0870710.1.CDS"/>
    </source>
</evidence>
<dbReference type="EnsemblPlants" id="AVESA.00010b.r2.5CG0870710.1">
    <property type="protein sequence ID" value="AVESA.00010b.r2.5CG0870710.1.CDS"/>
    <property type="gene ID" value="AVESA.00010b.r2.5CG0870710"/>
</dbReference>
<keyword evidence="2" id="KW-1185">Reference proteome</keyword>
<sequence>MAATVLAFAVFIFFLFLHGAGGASVEDDRSALLAFKASVSGDPNRALAGWDASPDVCNWTGVACDAVARRVVKLVLREQKLSGEVSPALGNLSHLRILNLSGNLFTGRIPPELGELSRLKSLDVSSNMLAGTVPAELGNLSSLRSLDLSGNGFAGAVPPELGKLSRLKQLSLGFNQFQGSIPLELTHIRNLVYLNLGENNLSGHIPAAIFCNLSALHYLDLSSNSLDGEIPIRADCPIPDLEFLVLWSNNLVGGIPLSLSNSTKLRWLLLESNFLDGELPSPGMFGGMRSLELLYLSFNYFKSPQNNTDLEPFFASLTNCTGLKELAVAGNDLAGTIPPVVGRLSPALTQLHLEFNNLFGTIPANLSDLANLTVLNLSYNLLNGSIPPGIASMRRLERLYLSNNQLTGEIPPSLGEVARLGLVDFSQNRLSGAIPGTLSDLTQLRVLALHHNQLAGAIPPSIARCANLQNLDLSHNMLRGEIPADLSGLSGLLYLNLSGNQLEGPIPATISTMTMLQVLNLSSNRLSGAIPPQLGTCISLVYLDVSGNALGGDLPETVGSLPFLEVLDVSCNGLTGPLPLSIETAASLRRVNFSYNGFSGEVPSGGAFPGFPADAFLGDAELCAGTSSMVPGLPRCGGAKRRVLHNRRVVVPVVVTVASFTVAIFGLAACRAVARTASVGRDGRQSTLLSHRGDEWTERGDHPRISHRELSDATGGFQQSSLIGAGRFGRVYEGTLRDGMRVAVKVLDPKTGGGEVSRSFKRECDVLRRTRHRNLVRVVTTCSQPDFHALVLPLMPNGSLESRLYPRDGATGRGIDLTRLVAIASNVAEGLAYLHHYAPVRVVHCDLKPSNVLLDDDMTAVVADFGIARLVKDVGDGASPDITGSADPGNSITGLLQGSVGYIAPEYGLGGHPSTEGDVYSFGVMILELITGKRPTDVLFQEGLTLHDWVRRHHPHNFAAVVARSWLADRGSPAMQADEKISADDDLVAELIELGLACTQHSPSARPTMVEVCHEITLIGEDLAKRGCAAPSVAMTVSDGSGSTTGSSF</sequence>
<proteinExistence type="predicted"/>